<comment type="similarity">
    <text evidence="2">Belongs to the VAMP-associated protein (VAP) (TC 9.B.17) family.</text>
</comment>
<dbReference type="OrthoDB" id="264603at2759"/>
<dbReference type="Proteomes" id="UP000094455">
    <property type="component" value="Unassembled WGS sequence"/>
</dbReference>
<dbReference type="PROSITE" id="PS50202">
    <property type="entry name" value="MSP"/>
    <property type="match status" value="1"/>
</dbReference>
<evidence type="ECO:0000256" key="5">
    <source>
        <dbReference type="ARBA" id="ARBA00023136"/>
    </source>
</evidence>
<dbReference type="InterPro" id="IPR000535">
    <property type="entry name" value="MSP_dom"/>
</dbReference>
<dbReference type="PANTHER" id="PTHR10809">
    <property type="entry name" value="VESICLE-ASSOCIATED MEMBRANE PROTEIN-ASSOCIATED PROTEIN"/>
    <property type="match status" value="1"/>
</dbReference>
<accession>A0A1E3NEB8</accession>
<reference evidence="9 10" key="1">
    <citation type="journal article" date="2016" name="Proc. Natl. Acad. Sci. U.S.A.">
        <title>Comparative genomics of biotechnologically important yeasts.</title>
        <authorList>
            <person name="Riley R."/>
            <person name="Haridas S."/>
            <person name="Wolfe K.H."/>
            <person name="Lopes M.R."/>
            <person name="Hittinger C.T."/>
            <person name="Goeker M."/>
            <person name="Salamov A.A."/>
            <person name="Wisecaver J.H."/>
            <person name="Long T.M."/>
            <person name="Calvey C.H."/>
            <person name="Aerts A.L."/>
            <person name="Barry K.W."/>
            <person name="Choi C."/>
            <person name="Clum A."/>
            <person name="Coughlan A.Y."/>
            <person name="Deshpande S."/>
            <person name="Douglass A.P."/>
            <person name="Hanson S.J."/>
            <person name="Klenk H.-P."/>
            <person name="LaButti K.M."/>
            <person name="Lapidus A."/>
            <person name="Lindquist E.A."/>
            <person name="Lipzen A.M."/>
            <person name="Meier-Kolthoff J.P."/>
            <person name="Ohm R.A."/>
            <person name="Otillar R.P."/>
            <person name="Pangilinan J.L."/>
            <person name="Peng Y."/>
            <person name="Rokas A."/>
            <person name="Rosa C.A."/>
            <person name="Scheuner C."/>
            <person name="Sibirny A.A."/>
            <person name="Slot J.C."/>
            <person name="Stielow J.B."/>
            <person name="Sun H."/>
            <person name="Kurtzman C.P."/>
            <person name="Blackwell M."/>
            <person name="Grigoriev I.V."/>
            <person name="Jeffries T.W."/>
        </authorList>
    </citation>
    <scope>NUCLEOTIDE SEQUENCE [LARGE SCALE GENOMIC DNA]</scope>
    <source>
        <strain evidence="9 10">NRRL Y-2026</strain>
    </source>
</reference>
<dbReference type="PANTHER" id="PTHR10809:SF6">
    <property type="entry name" value="AT11025P-RELATED"/>
    <property type="match status" value="1"/>
</dbReference>
<name>A0A1E3NEB8_9ASCO</name>
<dbReference type="Gene3D" id="2.60.40.10">
    <property type="entry name" value="Immunoglobulins"/>
    <property type="match status" value="1"/>
</dbReference>
<dbReference type="SUPFAM" id="SSF49354">
    <property type="entry name" value="PapD-like"/>
    <property type="match status" value="1"/>
</dbReference>
<dbReference type="STRING" id="763406.A0A1E3NEB8"/>
<organism evidence="9 10">
    <name type="scientific">Pichia membranifaciens NRRL Y-2026</name>
    <dbReference type="NCBI Taxonomy" id="763406"/>
    <lineage>
        <taxon>Eukaryota</taxon>
        <taxon>Fungi</taxon>
        <taxon>Dikarya</taxon>
        <taxon>Ascomycota</taxon>
        <taxon>Saccharomycotina</taxon>
        <taxon>Pichiomycetes</taxon>
        <taxon>Pichiales</taxon>
        <taxon>Pichiaceae</taxon>
        <taxon>Pichia</taxon>
    </lineage>
</organism>
<dbReference type="GO" id="GO:0005886">
    <property type="term" value="C:plasma membrane"/>
    <property type="evidence" value="ECO:0007669"/>
    <property type="project" value="TreeGrafter"/>
</dbReference>
<dbReference type="InterPro" id="IPR013783">
    <property type="entry name" value="Ig-like_fold"/>
</dbReference>
<dbReference type="InterPro" id="IPR008962">
    <property type="entry name" value="PapD-like_sf"/>
</dbReference>
<evidence type="ECO:0000313" key="10">
    <source>
        <dbReference type="Proteomes" id="UP000094455"/>
    </source>
</evidence>
<evidence type="ECO:0000313" key="9">
    <source>
        <dbReference type="EMBL" id="ODQ44459.1"/>
    </source>
</evidence>
<dbReference type="Pfam" id="PF00635">
    <property type="entry name" value="Motile_Sperm"/>
    <property type="match status" value="1"/>
</dbReference>
<evidence type="ECO:0000256" key="1">
    <source>
        <dbReference type="ARBA" id="ARBA00004211"/>
    </source>
</evidence>
<dbReference type="InterPro" id="IPR016763">
    <property type="entry name" value="VAP"/>
</dbReference>
<evidence type="ECO:0000256" key="7">
    <source>
        <dbReference type="SAM" id="Phobius"/>
    </source>
</evidence>
<evidence type="ECO:0000256" key="6">
    <source>
        <dbReference type="SAM" id="MobiDB-lite"/>
    </source>
</evidence>
<feature type="region of interest" description="Disordered" evidence="6">
    <location>
        <begin position="202"/>
        <end position="230"/>
    </location>
</feature>
<dbReference type="PIRSF" id="PIRSF019693">
    <property type="entry name" value="VAMP-associated"/>
    <property type="match status" value="1"/>
</dbReference>
<evidence type="ECO:0000256" key="3">
    <source>
        <dbReference type="ARBA" id="ARBA00022692"/>
    </source>
</evidence>
<feature type="domain" description="MSP" evidence="8">
    <location>
        <begin position="1"/>
        <end position="124"/>
    </location>
</feature>
<evidence type="ECO:0000256" key="4">
    <source>
        <dbReference type="ARBA" id="ARBA00022989"/>
    </source>
</evidence>
<evidence type="ECO:0000256" key="2">
    <source>
        <dbReference type="ARBA" id="ARBA00008932"/>
    </source>
</evidence>
<comment type="subcellular location">
    <subcellularLocation>
        <location evidence="1">Membrane</location>
        <topology evidence="1">Single-pass type IV membrane protein</topology>
    </subcellularLocation>
</comment>
<dbReference type="AlphaFoldDB" id="A0A1E3NEB8"/>
<dbReference type="GO" id="GO:0033149">
    <property type="term" value="F:FFAT motif binding"/>
    <property type="evidence" value="ECO:0007669"/>
    <property type="project" value="TreeGrafter"/>
</dbReference>
<dbReference type="GO" id="GO:0061817">
    <property type="term" value="P:endoplasmic reticulum-plasma membrane tethering"/>
    <property type="evidence" value="ECO:0007669"/>
    <property type="project" value="TreeGrafter"/>
</dbReference>
<keyword evidence="4 7" id="KW-1133">Transmembrane helix</keyword>
<sequence length="268" mass="27811">MLVSPKLVELHAPFKGTQQTQVVHVKNDTEALMAFKVKTTAPKLYCVRPNSGLLQPGDSAAVTIIFQGLGEEPALGYKCKDKFLFVSIPCLSPVNAKDVSTSWAQLEQLAGGKTSDVKLKVLFNYDNPMNTIQEEDKSNASAHSATIAQPILPLQSIPDGGEAVSRRPIQADREALAAAAAAGAGIGAGAAGTTTGASSNITASAPRGAASSATVDSKTGAEAPPAVEKPFARVAPPTAATKSSSSETNVYLVAVLLIILAFLFSRFF</sequence>
<dbReference type="GeneID" id="30178654"/>
<dbReference type="EMBL" id="KV454007">
    <property type="protein sequence ID" value="ODQ44459.1"/>
    <property type="molecule type" value="Genomic_DNA"/>
</dbReference>
<gene>
    <name evidence="9" type="ORF">PICMEDRAFT_18358</name>
</gene>
<keyword evidence="3 7" id="KW-0812">Transmembrane</keyword>
<feature type="transmembrane region" description="Helical" evidence="7">
    <location>
        <begin position="250"/>
        <end position="267"/>
    </location>
</feature>
<keyword evidence="10" id="KW-1185">Reference proteome</keyword>
<dbReference type="GO" id="GO:0005789">
    <property type="term" value="C:endoplasmic reticulum membrane"/>
    <property type="evidence" value="ECO:0007669"/>
    <property type="project" value="InterPro"/>
</dbReference>
<keyword evidence="5 7" id="KW-0472">Membrane</keyword>
<dbReference type="GO" id="GO:0090158">
    <property type="term" value="P:endoplasmic reticulum membrane organization"/>
    <property type="evidence" value="ECO:0007669"/>
    <property type="project" value="TreeGrafter"/>
</dbReference>
<protein>
    <recommendedName>
        <fullName evidence="8">MSP domain-containing protein</fullName>
    </recommendedName>
</protein>
<dbReference type="RefSeq" id="XP_019015572.1">
    <property type="nucleotide sequence ID" value="XM_019161967.1"/>
</dbReference>
<evidence type="ECO:0000259" key="8">
    <source>
        <dbReference type="PROSITE" id="PS50202"/>
    </source>
</evidence>
<proteinExistence type="inferred from homology"/>